<dbReference type="Gene3D" id="3.40.30.10">
    <property type="entry name" value="Glutaredoxin"/>
    <property type="match status" value="1"/>
</dbReference>
<accession>A0ABV4DNJ3</accession>
<sequence>MQKKFFLGVILLGICLTGLLGSNSYARQKNNQDRFTNLNESSNVNLIFYKKNCQYCEGAEKEILKYSRKTTVPTFFIDVRSDNGKILVKKYNVRYASTIVKIRKEKIEKYIYGEKRGDTYRAKQDVIEKVFGGENR</sequence>
<organism evidence="1 2">
    <name type="scientific">Ligilactobacillus faecis</name>
    <dbReference type="NCBI Taxonomy" id="762833"/>
    <lineage>
        <taxon>Bacteria</taxon>
        <taxon>Bacillati</taxon>
        <taxon>Bacillota</taxon>
        <taxon>Bacilli</taxon>
        <taxon>Lactobacillales</taxon>
        <taxon>Lactobacillaceae</taxon>
        <taxon>Ligilactobacillus</taxon>
    </lineage>
</organism>
<protein>
    <recommendedName>
        <fullName evidence="3">Thioredoxin</fullName>
    </recommendedName>
</protein>
<dbReference type="SUPFAM" id="SSF52833">
    <property type="entry name" value="Thioredoxin-like"/>
    <property type="match status" value="1"/>
</dbReference>
<dbReference type="InterPro" id="IPR036249">
    <property type="entry name" value="Thioredoxin-like_sf"/>
</dbReference>
<reference evidence="1 2" key="1">
    <citation type="submission" date="2024-03" db="EMBL/GenBank/DDBJ databases">
        <title>Mouse gut bacterial collection (mGBC) of GemPharmatech.</title>
        <authorList>
            <person name="He Y."/>
            <person name="Dong L."/>
            <person name="Wu D."/>
            <person name="Gao X."/>
            <person name="Lin Z."/>
        </authorList>
    </citation>
    <scope>NUCLEOTIDE SEQUENCE [LARGE SCALE GENOMIC DNA]</scope>
    <source>
        <strain evidence="1 2">15-30</strain>
    </source>
</reference>
<keyword evidence="2" id="KW-1185">Reference proteome</keyword>
<dbReference type="Proteomes" id="UP001565236">
    <property type="component" value="Unassembled WGS sequence"/>
</dbReference>
<dbReference type="EMBL" id="JBCLUF010000002">
    <property type="protein sequence ID" value="MEY8661438.1"/>
    <property type="molecule type" value="Genomic_DNA"/>
</dbReference>
<dbReference type="RefSeq" id="WP_369940058.1">
    <property type="nucleotide sequence ID" value="NZ_JBCLUF010000002.1"/>
</dbReference>
<gene>
    <name evidence="1" type="ORF">AALT52_00810</name>
</gene>
<comment type="caution">
    <text evidence="1">The sequence shown here is derived from an EMBL/GenBank/DDBJ whole genome shotgun (WGS) entry which is preliminary data.</text>
</comment>
<evidence type="ECO:0008006" key="3">
    <source>
        <dbReference type="Google" id="ProtNLM"/>
    </source>
</evidence>
<proteinExistence type="predicted"/>
<evidence type="ECO:0000313" key="1">
    <source>
        <dbReference type="EMBL" id="MEY8661438.1"/>
    </source>
</evidence>
<name>A0ABV4DNJ3_9LACO</name>
<evidence type="ECO:0000313" key="2">
    <source>
        <dbReference type="Proteomes" id="UP001565236"/>
    </source>
</evidence>